<organism evidence="2 3">
    <name type="scientific">Amblyomma americanum</name>
    <name type="common">Lone star tick</name>
    <dbReference type="NCBI Taxonomy" id="6943"/>
    <lineage>
        <taxon>Eukaryota</taxon>
        <taxon>Metazoa</taxon>
        <taxon>Ecdysozoa</taxon>
        <taxon>Arthropoda</taxon>
        <taxon>Chelicerata</taxon>
        <taxon>Arachnida</taxon>
        <taxon>Acari</taxon>
        <taxon>Parasitiformes</taxon>
        <taxon>Ixodida</taxon>
        <taxon>Ixodoidea</taxon>
        <taxon>Ixodidae</taxon>
        <taxon>Amblyomminae</taxon>
        <taxon>Amblyomma</taxon>
    </lineage>
</organism>
<accession>A0AAQ4EEU4</accession>
<sequence length="88" mass="9782">MKAVPPTAVQHQAPLKGAKDAVQSKGRVTRRVWSSEQPRKVRARISGPVLYPCTTQDIPSLPHVCLLPPQELYVNLQLYVSLSCIYNS</sequence>
<comment type="caution">
    <text evidence="2">The sequence shown here is derived from an EMBL/GenBank/DDBJ whole genome shotgun (WGS) entry which is preliminary data.</text>
</comment>
<keyword evidence="3" id="KW-1185">Reference proteome</keyword>
<gene>
    <name evidence="2" type="ORF">V5799_012170</name>
</gene>
<dbReference type="EMBL" id="JARKHS020017102">
    <property type="protein sequence ID" value="KAK8773309.1"/>
    <property type="molecule type" value="Genomic_DNA"/>
</dbReference>
<proteinExistence type="predicted"/>
<dbReference type="AlphaFoldDB" id="A0AAQ4EEU4"/>
<evidence type="ECO:0000256" key="1">
    <source>
        <dbReference type="SAM" id="MobiDB-lite"/>
    </source>
</evidence>
<feature type="region of interest" description="Disordered" evidence="1">
    <location>
        <begin position="1"/>
        <end position="21"/>
    </location>
</feature>
<protein>
    <submittedName>
        <fullName evidence="2">Uncharacterized protein</fullName>
    </submittedName>
</protein>
<dbReference type="Proteomes" id="UP001321473">
    <property type="component" value="Unassembled WGS sequence"/>
</dbReference>
<evidence type="ECO:0000313" key="2">
    <source>
        <dbReference type="EMBL" id="KAK8773309.1"/>
    </source>
</evidence>
<reference evidence="2 3" key="1">
    <citation type="journal article" date="2023" name="Arcadia Sci">
        <title>De novo assembly of a long-read Amblyomma americanum tick genome.</title>
        <authorList>
            <person name="Chou S."/>
            <person name="Poskanzer K.E."/>
            <person name="Rollins M."/>
            <person name="Thuy-Boun P.S."/>
        </authorList>
    </citation>
    <scope>NUCLEOTIDE SEQUENCE [LARGE SCALE GENOMIC DNA]</scope>
    <source>
        <strain evidence="2">F_SG_1</strain>
        <tissue evidence="2">Salivary glands</tissue>
    </source>
</reference>
<name>A0AAQ4EEU4_AMBAM</name>
<evidence type="ECO:0000313" key="3">
    <source>
        <dbReference type="Proteomes" id="UP001321473"/>
    </source>
</evidence>